<evidence type="ECO:0000256" key="1">
    <source>
        <dbReference type="SAM" id="MobiDB-lite"/>
    </source>
</evidence>
<reference evidence="2" key="3">
    <citation type="submission" date="2025-09" db="UniProtKB">
        <authorList>
            <consortium name="Ensembl"/>
        </authorList>
    </citation>
    <scope>IDENTIFICATION</scope>
    <source>
        <strain evidence="2">Thorbecke</strain>
    </source>
</reference>
<sequence length="242" mass="26826">MTYPWPIKRHGPATTGLSVLCPAFQRRPTGRSGEPHLDTEPHSHSDTVCGGQRGRVVTAAFSPQMSFTSQISCSTQTVTGAVSTIKFFLSEAYLGQHFEIVELSDREPEPGDLFLFRMMSPLRDFWCGAHVGVYCGRGEIIHFEGRSSGGFGLDSVVRSSEGVVCKQGQRPLLRSRLLWRVLRRRGGVDRALLERRVREAMDADPPVYHPTRSNCVHFALSLIHPEGDPGSLVSMDMDLTVD</sequence>
<protein>
    <recommendedName>
        <fullName evidence="4">LRAT domain-containing protein</fullName>
    </recommendedName>
</protein>
<reference evidence="2 3" key="1">
    <citation type="journal article" date="2011" name="Nature">
        <title>A high-resolution map of human evolutionary constraint using 29 mammals.</title>
        <authorList>
            <person name="Lindblad-Toh K."/>
            <person name="Garber M."/>
            <person name="Zuk O."/>
            <person name="Lin M.F."/>
            <person name="Parker B.J."/>
            <person name="Washietl S."/>
            <person name="Kheradpour P."/>
            <person name="Ernst J."/>
            <person name="Jordan G."/>
            <person name="Mauceli E."/>
            <person name="Ward L.D."/>
            <person name="Lowe C.B."/>
            <person name="Holloway A.K."/>
            <person name="Clamp M."/>
            <person name="Gnerre S."/>
            <person name="Alfoldi J."/>
            <person name="Beal K."/>
            <person name="Chang J."/>
            <person name="Clawson H."/>
            <person name="Cuff J."/>
            <person name="Di Palma F."/>
            <person name="Fitzgerald S."/>
            <person name="Flicek P."/>
            <person name="Guttman M."/>
            <person name="Hubisz M.J."/>
            <person name="Jaffe D.B."/>
            <person name="Jungreis I."/>
            <person name="Kent W.J."/>
            <person name="Kostka D."/>
            <person name="Lara M."/>
            <person name="Martins A.L."/>
            <person name="Massingham T."/>
            <person name="Moltke I."/>
            <person name="Raney B.J."/>
            <person name="Rasmussen M.D."/>
            <person name="Robinson J."/>
            <person name="Stark A."/>
            <person name="Vilella A.J."/>
            <person name="Wen J."/>
            <person name="Xie X."/>
            <person name="Zody M.C."/>
            <person name="Baldwin J."/>
            <person name="Bloom T."/>
            <person name="Chin C.W."/>
            <person name="Heiman D."/>
            <person name="Nicol R."/>
            <person name="Nusbaum C."/>
            <person name="Young S."/>
            <person name="Wilkinson J."/>
            <person name="Worley K.C."/>
            <person name="Kovar C.L."/>
            <person name="Muzny D.M."/>
            <person name="Gibbs R.A."/>
            <person name="Cree A."/>
            <person name="Dihn H.H."/>
            <person name="Fowler G."/>
            <person name="Jhangiani S."/>
            <person name="Joshi V."/>
            <person name="Lee S."/>
            <person name="Lewis L.R."/>
            <person name="Nazareth L.V."/>
            <person name="Okwuonu G."/>
            <person name="Santibanez J."/>
            <person name="Warren W.C."/>
            <person name="Mardis E.R."/>
            <person name="Weinstock G.M."/>
            <person name="Wilson R.K."/>
            <person name="Delehaunty K."/>
            <person name="Dooling D."/>
            <person name="Fronik C."/>
            <person name="Fulton L."/>
            <person name="Fulton B."/>
            <person name="Graves T."/>
            <person name="Minx P."/>
            <person name="Sodergren E."/>
            <person name="Birney E."/>
            <person name="Margulies E.H."/>
            <person name="Herrero J."/>
            <person name="Green E.D."/>
            <person name="Haussler D."/>
            <person name="Siepel A."/>
            <person name="Goldman N."/>
            <person name="Pollard K.S."/>
            <person name="Pedersen J.S."/>
            <person name="Lander E.S."/>
            <person name="Kellis M."/>
        </authorList>
    </citation>
    <scope>NUCLEOTIDE SEQUENCE [LARGE SCALE GENOMIC DNA]</scope>
    <source>
        <strain evidence="3">Thorbecke</strain>
    </source>
</reference>
<dbReference type="GeneTree" id="ENSGT00390000006654"/>
<proteinExistence type="predicted"/>
<dbReference type="Gene3D" id="3.90.1720.10">
    <property type="entry name" value="endopeptidase domain like (from Nostoc punctiforme)"/>
    <property type="match status" value="1"/>
</dbReference>
<dbReference type="AlphaFoldDB" id="G1TYF1"/>
<dbReference type="InParanoid" id="G1TYF1"/>
<dbReference type="PaxDb" id="9986-ENSOCUP00000022115"/>
<feature type="region of interest" description="Disordered" evidence="1">
    <location>
        <begin position="28"/>
        <end position="48"/>
    </location>
</feature>
<dbReference type="Bgee" id="ENSOCUG00000023296">
    <property type="expression patterns" value="Expressed in prefrontal cortex"/>
</dbReference>
<dbReference type="HOGENOM" id="CLU_176660_0_0_1"/>
<evidence type="ECO:0000313" key="3">
    <source>
        <dbReference type="Proteomes" id="UP000001811"/>
    </source>
</evidence>
<keyword evidence="3" id="KW-1185">Reference proteome</keyword>
<name>G1TYF1_RABIT</name>
<dbReference type="Ensembl" id="ENSOCUT00000025280.3">
    <property type="protein sequence ID" value="ENSOCUP00000022115.2"/>
    <property type="gene ID" value="ENSOCUG00000023296.3"/>
</dbReference>
<feature type="compositionally biased region" description="Basic and acidic residues" evidence="1">
    <location>
        <begin position="33"/>
        <end position="45"/>
    </location>
</feature>
<evidence type="ECO:0000313" key="2">
    <source>
        <dbReference type="Ensembl" id="ENSOCUP00000022115.2"/>
    </source>
</evidence>
<accession>G1TYF1</accession>
<organism evidence="2 3">
    <name type="scientific">Oryctolagus cuniculus</name>
    <name type="common">Rabbit</name>
    <dbReference type="NCBI Taxonomy" id="9986"/>
    <lineage>
        <taxon>Eukaryota</taxon>
        <taxon>Metazoa</taxon>
        <taxon>Chordata</taxon>
        <taxon>Craniata</taxon>
        <taxon>Vertebrata</taxon>
        <taxon>Euteleostomi</taxon>
        <taxon>Mammalia</taxon>
        <taxon>Eutheria</taxon>
        <taxon>Euarchontoglires</taxon>
        <taxon>Glires</taxon>
        <taxon>Lagomorpha</taxon>
        <taxon>Leporidae</taxon>
        <taxon>Oryctolagus</taxon>
    </lineage>
</organism>
<dbReference type="eggNOG" id="ENOG502SR42">
    <property type="taxonomic scope" value="Eukaryota"/>
</dbReference>
<reference evidence="2" key="2">
    <citation type="submission" date="2025-08" db="UniProtKB">
        <authorList>
            <consortium name="Ensembl"/>
        </authorList>
    </citation>
    <scope>IDENTIFICATION</scope>
    <source>
        <strain evidence="2">Thorbecke</strain>
    </source>
</reference>
<dbReference type="Proteomes" id="UP000001811">
    <property type="component" value="Unplaced"/>
</dbReference>
<evidence type="ECO:0008006" key="4">
    <source>
        <dbReference type="Google" id="ProtNLM"/>
    </source>
</evidence>